<evidence type="ECO:0000313" key="3">
    <source>
        <dbReference type="Proteomes" id="UP000630864"/>
    </source>
</evidence>
<dbReference type="AlphaFoldDB" id="A0A9P3EEA2"/>
<protein>
    <recommendedName>
        <fullName evidence="1">Knr4/Smi1-like domain-containing protein</fullName>
    </recommendedName>
</protein>
<reference evidence="2" key="1">
    <citation type="submission" date="2020-09" db="EMBL/GenBank/DDBJ databases">
        <title>Pseudomonas syringae pv. eriobotryae genome sequence causing loquat canker disease.</title>
        <authorList>
            <person name="Fukuda S."/>
            <person name="Tashiro H."/>
            <person name="Nagano Y."/>
        </authorList>
    </citation>
    <scope>NUCLEOTIDE SEQUENCE</scope>
    <source>
        <strain evidence="2">AM001</strain>
    </source>
</reference>
<evidence type="ECO:0000313" key="2">
    <source>
        <dbReference type="EMBL" id="GFZ61372.1"/>
    </source>
</evidence>
<dbReference type="Pfam" id="PF09346">
    <property type="entry name" value="SMI1_KNR4"/>
    <property type="match status" value="1"/>
</dbReference>
<dbReference type="InterPro" id="IPR018958">
    <property type="entry name" value="Knr4/Smi1-like_dom"/>
</dbReference>
<dbReference type="EMBL" id="BMZW01000024">
    <property type="protein sequence ID" value="GFZ61372.1"/>
    <property type="molecule type" value="Genomic_DNA"/>
</dbReference>
<dbReference type="InterPro" id="IPR037883">
    <property type="entry name" value="Knr4/Smi1-like_sf"/>
</dbReference>
<dbReference type="SMART" id="SM00860">
    <property type="entry name" value="SMI1_KNR4"/>
    <property type="match status" value="1"/>
</dbReference>
<evidence type="ECO:0000259" key="1">
    <source>
        <dbReference type="SMART" id="SM00860"/>
    </source>
</evidence>
<dbReference type="SUPFAM" id="SSF160631">
    <property type="entry name" value="SMI1/KNR4-like"/>
    <property type="match status" value="1"/>
</dbReference>
<sequence length="151" mass="17227">MANLVNTEQPLTDVEIQSFEKLISNTIPNSFKAHYKTNNGGSPSESDIEKGYWGLPVCGFYSIKYGKLRIEDVISDISPIEPENNEYGTWTKYEFLPFAYDFGGNPIFLSLREKDHGRIYLYAPDGRNIFDVSDSFENFLQRLYEPDSTAG</sequence>
<accession>A0A9P3EEA2</accession>
<proteinExistence type="predicted"/>
<gene>
    <name evidence="2" type="ORF">PSE10A_38830</name>
</gene>
<dbReference type="RefSeq" id="WP_057420999.1">
    <property type="nucleotide sequence ID" value="NZ_BMZW01000024.1"/>
</dbReference>
<dbReference type="Proteomes" id="UP000630864">
    <property type="component" value="Unassembled WGS sequence"/>
</dbReference>
<comment type="caution">
    <text evidence="2">The sequence shown here is derived from an EMBL/GenBank/DDBJ whole genome shotgun (WGS) entry which is preliminary data.</text>
</comment>
<dbReference type="Gene3D" id="3.40.1580.10">
    <property type="entry name" value="SMI1/KNR4-like"/>
    <property type="match status" value="1"/>
</dbReference>
<organism evidence="2 3">
    <name type="scientific">Pseudomonas amygdali pv. eriobotryae</name>
    <dbReference type="NCBI Taxonomy" id="129137"/>
    <lineage>
        <taxon>Bacteria</taxon>
        <taxon>Pseudomonadati</taxon>
        <taxon>Pseudomonadota</taxon>
        <taxon>Gammaproteobacteria</taxon>
        <taxon>Pseudomonadales</taxon>
        <taxon>Pseudomonadaceae</taxon>
        <taxon>Pseudomonas</taxon>
        <taxon>Pseudomonas amygdali</taxon>
    </lineage>
</organism>
<name>A0A9P3EEA2_PSEA0</name>
<feature type="domain" description="Knr4/Smi1-like" evidence="1">
    <location>
        <begin position="10"/>
        <end position="142"/>
    </location>
</feature>